<reference evidence="2 3" key="1">
    <citation type="submission" date="2020-02" db="EMBL/GenBank/DDBJ databases">
        <title>Paenibacillus sp. nov., isolated from rhizosphere soil of tomato.</title>
        <authorList>
            <person name="Weon H.-Y."/>
            <person name="Lee S.A."/>
        </authorList>
    </citation>
    <scope>NUCLEOTIDE SEQUENCE [LARGE SCALE GENOMIC DNA]</scope>
    <source>
        <strain evidence="2 3">14171R-81</strain>
        <plasmid evidence="2 3">unnamed2</plasmid>
    </source>
</reference>
<name>A0A6C0PBM7_9BACL</name>
<dbReference type="AlphaFoldDB" id="A0A6C0PBM7"/>
<dbReference type="RefSeq" id="WP_162645935.1">
    <property type="nucleotide sequence ID" value="NZ_CP048288.1"/>
</dbReference>
<evidence type="ECO:0000313" key="3">
    <source>
        <dbReference type="Proteomes" id="UP000479114"/>
    </source>
</evidence>
<gene>
    <name evidence="2" type="ORF">GZH47_33450</name>
</gene>
<organism evidence="2 3">
    <name type="scientific">Paenibacillus rhizovicinus</name>
    <dbReference type="NCBI Taxonomy" id="2704463"/>
    <lineage>
        <taxon>Bacteria</taxon>
        <taxon>Bacillati</taxon>
        <taxon>Bacillota</taxon>
        <taxon>Bacilli</taxon>
        <taxon>Bacillales</taxon>
        <taxon>Paenibacillaceae</taxon>
        <taxon>Paenibacillus</taxon>
    </lineage>
</organism>
<protein>
    <submittedName>
        <fullName evidence="2">Uncharacterized protein</fullName>
    </submittedName>
</protein>
<keyword evidence="2" id="KW-0614">Plasmid</keyword>
<evidence type="ECO:0000313" key="2">
    <source>
        <dbReference type="EMBL" id="QHW35801.1"/>
    </source>
</evidence>
<geneLocation type="plasmid" evidence="2 3">
    <name>unnamed2</name>
</geneLocation>
<accession>A0A6C0PBM7</accession>
<evidence type="ECO:0000256" key="1">
    <source>
        <dbReference type="SAM" id="MobiDB-lite"/>
    </source>
</evidence>
<proteinExistence type="predicted"/>
<keyword evidence="3" id="KW-1185">Reference proteome</keyword>
<feature type="compositionally biased region" description="Basic and acidic residues" evidence="1">
    <location>
        <begin position="73"/>
        <end position="83"/>
    </location>
</feature>
<dbReference type="KEGG" id="prz:GZH47_33450"/>
<feature type="region of interest" description="Disordered" evidence="1">
    <location>
        <begin position="73"/>
        <end position="93"/>
    </location>
</feature>
<dbReference type="Proteomes" id="UP000479114">
    <property type="component" value="Plasmid unnamed2"/>
</dbReference>
<sequence length="93" mass="10193">MGMQKKLEAARHEGYLAGLKSGAAQKELQKSFLDGIKVGADAANEVWSSAIQNTHGVGTKTIQKIYAQAEQEHQQRKVERKMLASDQPEEVVA</sequence>
<dbReference type="EMBL" id="CP048288">
    <property type="protein sequence ID" value="QHW35801.1"/>
    <property type="molecule type" value="Genomic_DNA"/>
</dbReference>